<evidence type="ECO:0000313" key="3">
    <source>
        <dbReference type="EMBL" id="KAJ7955956.1"/>
    </source>
</evidence>
<sequence>MDSLGDFPSDIYFEILTRTPLETLETCRLVSMQWNGMTYHSSFLKSLHQRTKTLSGFFINNDKFSTTVSPNIPAESSDLSLGFIPNRTRSRLKIEAVANQGLVLVQKEVYGMKNYSQFYVCKPSTKEWHQIPNPKTKYFTQKISMVVLGSKPLQYYKIVRLSEPKHRVIKHEGEWYCVLHCEIFDSTSWVWKRLEDVRFPFCSGLVYNPVVLACGTRFHWLRSDNQVFVFDVEKEDWTVFGLPNLACLENNKKLVQYEGRVGLVYKESESQCMELWVVEEYYYPFKKKSKQVSWNKKQRIVLSDEALNKFHPTFLPCAFYSSDVVVIQSFYDIVFYNFVSDQMVKIKIPGDWCSRDVVHYQTDFEANLELFKATARICGSDDQLNDNLLSEAGDGRQCRRTRSIAPVFWWRNPTFLFLIIVMFVFTLLCHVCL</sequence>
<dbReference type="Pfam" id="PF08268">
    <property type="entry name" value="FBA_3"/>
    <property type="match status" value="1"/>
</dbReference>
<evidence type="ECO:0000259" key="2">
    <source>
        <dbReference type="Pfam" id="PF08268"/>
    </source>
</evidence>
<evidence type="ECO:0000256" key="1">
    <source>
        <dbReference type="SAM" id="Phobius"/>
    </source>
</evidence>
<evidence type="ECO:0000313" key="4">
    <source>
        <dbReference type="Proteomes" id="UP001163823"/>
    </source>
</evidence>
<keyword evidence="1" id="KW-0472">Membrane</keyword>
<dbReference type="InterPro" id="IPR050796">
    <property type="entry name" value="SCF_F-box_component"/>
</dbReference>
<dbReference type="InterPro" id="IPR015915">
    <property type="entry name" value="Kelch-typ_b-propeller"/>
</dbReference>
<feature type="transmembrane region" description="Helical" evidence="1">
    <location>
        <begin position="408"/>
        <end position="429"/>
    </location>
</feature>
<feature type="domain" description="F-box associated beta-propeller type 3" evidence="2">
    <location>
        <begin position="96"/>
        <end position="350"/>
    </location>
</feature>
<keyword evidence="4" id="KW-1185">Reference proteome</keyword>
<dbReference type="Proteomes" id="UP001163823">
    <property type="component" value="Chromosome 9"/>
</dbReference>
<dbReference type="AlphaFoldDB" id="A0AAD7LD76"/>
<dbReference type="PANTHER" id="PTHR31672">
    <property type="entry name" value="BNACNNG10540D PROTEIN"/>
    <property type="match status" value="1"/>
</dbReference>
<dbReference type="InterPro" id="IPR013187">
    <property type="entry name" value="F-box-assoc_dom_typ3"/>
</dbReference>
<dbReference type="SUPFAM" id="SSF117281">
    <property type="entry name" value="Kelch motif"/>
    <property type="match status" value="1"/>
</dbReference>
<organism evidence="3 4">
    <name type="scientific">Quillaja saponaria</name>
    <name type="common">Soap bark tree</name>
    <dbReference type="NCBI Taxonomy" id="32244"/>
    <lineage>
        <taxon>Eukaryota</taxon>
        <taxon>Viridiplantae</taxon>
        <taxon>Streptophyta</taxon>
        <taxon>Embryophyta</taxon>
        <taxon>Tracheophyta</taxon>
        <taxon>Spermatophyta</taxon>
        <taxon>Magnoliopsida</taxon>
        <taxon>eudicotyledons</taxon>
        <taxon>Gunneridae</taxon>
        <taxon>Pentapetalae</taxon>
        <taxon>rosids</taxon>
        <taxon>fabids</taxon>
        <taxon>Fabales</taxon>
        <taxon>Quillajaceae</taxon>
        <taxon>Quillaja</taxon>
    </lineage>
</organism>
<keyword evidence="1" id="KW-1133">Transmembrane helix</keyword>
<proteinExistence type="predicted"/>
<reference evidence="3" key="1">
    <citation type="journal article" date="2023" name="Science">
        <title>Elucidation of the pathway for biosynthesis of saponin adjuvants from the soapbark tree.</title>
        <authorList>
            <person name="Reed J."/>
            <person name="Orme A."/>
            <person name="El-Demerdash A."/>
            <person name="Owen C."/>
            <person name="Martin L.B.B."/>
            <person name="Misra R.C."/>
            <person name="Kikuchi S."/>
            <person name="Rejzek M."/>
            <person name="Martin A.C."/>
            <person name="Harkess A."/>
            <person name="Leebens-Mack J."/>
            <person name="Louveau T."/>
            <person name="Stephenson M.J."/>
            <person name="Osbourn A."/>
        </authorList>
    </citation>
    <scope>NUCLEOTIDE SEQUENCE</scope>
    <source>
        <strain evidence="3">S10</strain>
    </source>
</reference>
<dbReference type="NCBIfam" id="TIGR01640">
    <property type="entry name" value="F_box_assoc_1"/>
    <property type="match status" value="1"/>
</dbReference>
<dbReference type="SUPFAM" id="SSF81383">
    <property type="entry name" value="F-box domain"/>
    <property type="match status" value="1"/>
</dbReference>
<name>A0AAD7LD76_QUISA</name>
<comment type="caution">
    <text evidence="3">The sequence shown here is derived from an EMBL/GenBank/DDBJ whole genome shotgun (WGS) entry which is preliminary data.</text>
</comment>
<dbReference type="InterPro" id="IPR036047">
    <property type="entry name" value="F-box-like_dom_sf"/>
</dbReference>
<gene>
    <name evidence="3" type="ORF">O6P43_022465</name>
</gene>
<dbReference type="Gene3D" id="2.120.10.80">
    <property type="entry name" value="Kelch-type beta propeller"/>
    <property type="match status" value="1"/>
</dbReference>
<protein>
    <submittedName>
        <fullName evidence="3">F-box protein</fullName>
    </submittedName>
</protein>
<accession>A0AAD7LD76</accession>
<dbReference type="KEGG" id="qsa:O6P43_022465"/>
<dbReference type="Gene3D" id="1.20.1280.50">
    <property type="match status" value="1"/>
</dbReference>
<keyword evidence="1" id="KW-0812">Transmembrane</keyword>
<dbReference type="InterPro" id="IPR017451">
    <property type="entry name" value="F-box-assoc_interact_dom"/>
</dbReference>
<dbReference type="EMBL" id="JARAOO010000009">
    <property type="protein sequence ID" value="KAJ7955956.1"/>
    <property type="molecule type" value="Genomic_DNA"/>
</dbReference>